<proteinExistence type="predicted"/>
<organism evidence="1">
    <name type="scientific">Pseudomonas phage Cygsa01</name>
    <dbReference type="NCBI Taxonomy" id="3138529"/>
    <lineage>
        <taxon>Viruses</taxon>
    </lineage>
</organism>
<reference evidence="1" key="1">
    <citation type="journal article" date="2024" name="J. Gen. Virol.">
        <title>Novel phages of Pseudomonas syringae unveil numerous potential auxiliary metabolic genes.</title>
        <authorList>
            <person name="Feltin C."/>
            <person name="Garneau J.R."/>
            <person name="Morris C.E."/>
            <person name="Berard A."/>
            <person name="Torres-Barcelo C."/>
        </authorList>
    </citation>
    <scope>NUCLEOTIDE SEQUENCE</scope>
</reference>
<accession>A0AAU6W3T2</accession>
<sequence length="146" mass="16418">MQTPISIRQSQISLSEVLQYITQHKDMPARIEALRQNDTKAMRQFCLLAFGPDQFESLRKGGYEPSYQCRLENVGVSTESFHSVVQALTRAASPAISPLARRDTINDLLDWLNTKEVEVILSLVRGKVAIPGFTEVLVRTAFPELL</sequence>
<gene>
    <name evidence="1" type="ORF">Cygsa01_00206</name>
</gene>
<evidence type="ECO:0000313" key="1">
    <source>
        <dbReference type="EMBL" id="XAI71252.1"/>
    </source>
</evidence>
<dbReference type="EMBL" id="PP179332">
    <property type="protein sequence ID" value="XAI71252.1"/>
    <property type="molecule type" value="Genomic_DNA"/>
</dbReference>
<protein>
    <submittedName>
        <fullName evidence="1">Uncharacterized protein</fullName>
    </submittedName>
</protein>
<name>A0AAU6W3T2_9VIRU</name>